<sequence length="96" mass="11185">MMANNFVQEGLIVNHYCDFGHAKKSLRNAFSVVRRELNYILKNEQSFYPYGVVEKMINFAKFVVNTIEDPNVRGNLWINAPNHFIGDHSRPLKDNK</sequence>
<gene>
    <name evidence="1" type="ORF">M9Y10_008887</name>
</gene>
<organism evidence="1 2">
    <name type="scientific">Tritrichomonas musculus</name>
    <dbReference type="NCBI Taxonomy" id="1915356"/>
    <lineage>
        <taxon>Eukaryota</taxon>
        <taxon>Metamonada</taxon>
        <taxon>Parabasalia</taxon>
        <taxon>Tritrichomonadida</taxon>
        <taxon>Tritrichomonadidae</taxon>
        <taxon>Tritrichomonas</taxon>
    </lineage>
</organism>
<dbReference type="EMBL" id="JAPFFF010000014">
    <property type="protein sequence ID" value="KAK8870974.1"/>
    <property type="molecule type" value="Genomic_DNA"/>
</dbReference>
<evidence type="ECO:0000313" key="1">
    <source>
        <dbReference type="EMBL" id="KAK8870974.1"/>
    </source>
</evidence>
<reference evidence="1 2" key="1">
    <citation type="submission" date="2024-04" db="EMBL/GenBank/DDBJ databases">
        <title>Tritrichomonas musculus Genome.</title>
        <authorList>
            <person name="Alves-Ferreira E."/>
            <person name="Grigg M."/>
            <person name="Lorenzi H."/>
            <person name="Galac M."/>
        </authorList>
    </citation>
    <scope>NUCLEOTIDE SEQUENCE [LARGE SCALE GENOMIC DNA]</scope>
    <source>
        <strain evidence="1 2">EAF2021</strain>
    </source>
</reference>
<protein>
    <submittedName>
        <fullName evidence="1">Uncharacterized protein</fullName>
    </submittedName>
</protein>
<dbReference type="Proteomes" id="UP001470230">
    <property type="component" value="Unassembled WGS sequence"/>
</dbReference>
<comment type="caution">
    <text evidence="1">The sequence shown here is derived from an EMBL/GenBank/DDBJ whole genome shotgun (WGS) entry which is preliminary data.</text>
</comment>
<name>A0ABR2J0E7_9EUKA</name>
<accession>A0ABR2J0E7</accession>
<keyword evidence="2" id="KW-1185">Reference proteome</keyword>
<evidence type="ECO:0000313" key="2">
    <source>
        <dbReference type="Proteomes" id="UP001470230"/>
    </source>
</evidence>
<proteinExistence type="predicted"/>